<gene>
    <name evidence="2" type="ORF">TVAG_177690</name>
</gene>
<reference evidence="2" key="1">
    <citation type="submission" date="2006-10" db="EMBL/GenBank/DDBJ databases">
        <authorList>
            <person name="Amadeo P."/>
            <person name="Zhao Q."/>
            <person name="Wortman J."/>
            <person name="Fraser-Liggett C."/>
            <person name="Carlton J."/>
        </authorList>
    </citation>
    <scope>NUCLEOTIDE SEQUENCE</scope>
    <source>
        <strain evidence="2">G3</strain>
    </source>
</reference>
<dbReference type="Proteomes" id="UP000001542">
    <property type="component" value="Unassembled WGS sequence"/>
</dbReference>
<evidence type="ECO:0000313" key="2">
    <source>
        <dbReference type="EMBL" id="EAX84918.1"/>
    </source>
</evidence>
<keyword evidence="1" id="KW-1133">Transmembrane helix</keyword>
<dbReference type="InParanoid" id="A2GD50"/>
<dbReference type="RefSeq" id="XP_001297848.1">
    <property type="nucleotide sequence ID" value="XM_001297847.1"/>
</dbReference>
<organism evidence="2 3">
    <name type="scientific">Trichomonas vaginalis (strain ATCC PRA-98 / G3)</name>
    <dbReference type="NCBI Taxonomy" id="412133"/>
    <lineage>
        <taxon>Eukaryota</taxon>
        <taxon>Metamonada</taxon>
        <taxon>Parabasalia</taxon>
        <taxon>Trichomonadida</taxon>
        <taxon>Trichomonadidae</taxon>
        <taxon>Trichomonas</taxon>
    </lineage>
</organism>
<name>A2GD50_TRIV3</name>
<evidence type="ECO:0000313" key="3">
    <source>
        <dbReference type="Proteomes" id="UP000001542"/>
    </source>
</evidence>
<proteinExistence type="predicted"/>
<dbReference type="EMBL" id="DS115146">
    <property type="protein sequence ID" value="EAX84918.1"/>
    <property type="molecule type" value="Genomic_DNA"/>
</dbReference>
<reference evidence="2" key="2">
    <citation type="journal article" date="2007" name="Science">
        <title>Draft genome sequence of the sexually transmitted pathogen Trichomonas vaginalis.</title>
        <authorList>
            <person name="Carlton J.M."/>
            <person name="Hirt R.P."/>
            <person name="Silva J.C."/>
            <person name="Delcher A.L."/>
            <person name="Schatz M."/>
            <person name="Zhao Q."/>
            <person name="Wortman J.R."/>
            <person name="Bidwell S.L."/>
            <person name="Alsmark U.C.M."/>
            <person name="Besteiro S."/>
            <person name="Sicheritz-Ponten T."/>
            <person name="Noel C.J."/>
            <person name="Dacks J.B."/>
            <person name="Foster P.G."/>
            <person name="Simillion C."/>
            <person name="Van de Peer Y."/>
            <person name="Miranda-Saavedra D."/>
            <person name="Barton G.J."/>
            <person name="Westrop G.D."/>
            <person name="Mueller S."/>
            <person name="Dessi D."/>
            <person name="Fiori P.L."/>
            <person name="Ren Q."/>
            <person name="Paulsen I."/>
            <person name="Zhang H."/>
            <person name="Bastida-Corcuera F.D."/>
            <person name="Simoes-Barbosa A."/>
            <person name="Brown M.T."/>
            <person name="Hayes R.D."/>
            <person name="Mukherjee M."/>
            <person name="Okumura C.Y."/>
            <person name="Schneider R."/>
            <person name="Smith A.J."/>
            <person name="Vanacova S."/>
            <person name="Villalvazo M."/>
            <person name="Haas B.J."/>
            <person name="Pertea M."/>
            <person name="Feldblyum T.V."/>
            <person name="Utterback T.R."/>
            <person name="Shu C.L."/>
            <person name="Osoegawa K."/>
            <person name="de Jong P.J."/>
            <person name="Hrdy I."/>
            <person name="Horvathova L."/>
            <person name="Zubacova Z."/>
            <person name="Dolezal P."/>
            <person name="Malik S.B."/>
            <person name="Logsdon J.M. Jr."/>
            <person name="Henze K."/>
            <person name="Gupta A."/>
            <person name="Wang C.C."/>
            <person name="Dunne R.L."/>
            <person name="Upcroft J.A."/>
            <person name="Upcroft P."/>
            <person name="White O."/>
            <person name="Salzberg S.L."/>
            <person name="Tang P."/>
            <person name="Chiu C.-H."/>
            <person name="Lee Y.-S."/>
            <person name="Embley T.M."/>
            <person name="Coombs G.H."/>
            <person name="Mottram J.C."/>
            <person name="Tachezy J."/>
            <person name="Fraser-Liggett C.M."/>
            <person name="Johnson P.J."/>
        </authorList>
    </citation>
    <scope>NUCLEOTIDE SEQUENCE [LARGE SCALE GENOMIC DNA]</scope>
    <source>
        <strain evidence="2">G3</strain>
    </source>
</reference>
<dbReference type="VEuPathDB" id="TrichDB:TVAGG3_0244470"/>
<dbReference type="AlphaFoldDB" id="A2GD50"/>
<keyword evidence="1" id="KW-0472">Membrane</keyword>
<accession>A2GD50</accession>
<feature type="transmembrane region" description="Helical" evidence="1">
    <location>
        <begin position="126"/>
        <end position="146"/>
    </location>
</feature>
<sequence>MLYQVVGHQSDIFLQPNLVPTKVNGYFNQLLEIYIPQVLNQSTIEIIPSLKSKYRMFSVYPYKTSLANGKYIPELKSYVFNKVNSGMNVFNLITDWDQEDKIEVAVLNNLNTIFEVKKSSELLFSIHQYLIVVYASITAISTLFLVKFFWDISQILPFLFAIAALTLPKYQTILDLRLKYTDLSYKNYPMTDYSSDWITYDTKAVEKALKDKVTYTECRLCNFKPNLIYNNRSTERDIILISIVGASSGFESAISARTAGFKGKILIFTDSEVPDRIKKCGAYVIHTSTTIYAGLYLKQYIRFPLIASFIDKFGSYFDRLIYIDTSDVMFQSDPFNWNDDVVQLSDENSPYYNNFFVKRWGPQFVGLDHEWFKDKGNIICSGVFGGTGKALGPLVKLVSGYWRPGEDVIPDQGVLDFILASNIPKNAGIKFVSNNDLATVGIRLCDNELIKQFEIDGPPNFKDNLFNIYPAIVHQINRNSQIQNKFNELCK</sequence>
<protein>
    <submittedName>
        <fullName evidence="2">Uncharacterized protein</fullName>
    </submittedName>
</protein>
<keyword evidence="3" id="KW-1185">Reference proteome</keyword>
<evidence type="ECO:0000256" key="1">
    <source>
        <dbReference type="SAM" id="Phobius"/>
    </source>
</evidence>
<keyword evidence="1" id="KW-0812">Transmembrane</keyword>
<dbReference type="KEGG" id="tva:4742554"/>
<dbReference type="VEuPathDB" id="TrichDB:TVAG_177690"/>